<feature type="region of interest" description="Disordered" evidence="1">
    <location>
        <begin position="65"/>
        <end position="90"/>
    </location>
</feature>
<evidence type="ECO:0000256" key="1">
    <source>
        <dbReference type="SAM" id="MobiDB-lite"/>
    </source>
</evidence>
<feature type="transmembrane region" description="Helical" evidence="2">
    <location>
        <begin position="12"/>
        <end position="33"/>
    </location>
</feature>
<gene>
    <name evidence="3" type="ORF">MXMO3_01150</name>
</gene>
<evidence type="ECO:0000256" key="2">
    <source>
        <dbReference type="SAM" id="Phobius"/>
    </source>
</evidence>
<reference evidence="3 4" key="1">
    <citation type="submission" date="2017-05" db="EMBL/GenBank/DDBJ databases">
        <title>Genome Analysis of Maritalea myrionectae HL2708#5.</title>
        <authorList>
            <consortium name="Cotde Inc.-PKNU"/>
            <person name="Jang D."/>
            <person name="Oh H.-M."/>
        </authorList>
    </citation>
    <scope>NUCLEOTIDE SEQUENCE [LARGE SCALE GENOMIC DNA]</scope>
    <source>
        <strain evidence="3 4">HL2708#5</strain>
    </source>
</reference>
<organism evidence="3 4">
    <name type="scientific">Maritalea myrionectae</name>
    <dbReference type="NCBI Taxonomy" id="454601"/>
    <lineage>
        <taxon>Bacteria</taxon>
        <taxon>Pseudomonadati</taxon>
        <taxon>Pseudomonadota</taxon>
        <taxon>Alphaproteobacteria</taxon>
        <taxon>Hyphomicrobiales</taxon>
        <taxon>Devosiaceae</taxon>
        <taxon>Maritalea</taxon>
    </lineage>
</organism>
<keyword evidence="4" id="KW-1185">Reference proteome</keyword>
<keyword evidence="2" id="KW-0472">Membrane</keyword>
<dbReference type="EMBL" id="CP021330">
    <property type="protein sequence ID" value="AVX03681.1"/>
    <property type="molecule type" value="Genomic_DNA"/>
</dbReference>
<dbReference type="AlphaFoldDB" id="A0A2R4MCB6"/>
<keyword evidence="2" id="KW-0812">Transmembrane</keyword>
<name>A0A2R4MCB6_9HYPH</name>
<dbReference type="Proteomes" id="UP000258927">
    <property type="component" value="Chromosome"/>
</dbReference>
<sequence>MLNFQQHVGAVLRGRAFLVVVEAVLQILFDLFVRGLFAKHNIAQYGADQTAHDKKDHAKCAGKAYPQEEAEEQEAEGDEKSVDVGHVITF</sequence>
<keyword evidence="2" id="KW-1133">Transmembrane helix</keyword>
<feature type="compositionally biased region" description="Acidic residues" evidence="1">
    <location>
        <begin position="68"/>
        <end position="77"/>
    </location>
</feature>
<protein>
    <submittedName>
        <fullName evidence="3">Uncharacterized protein</fullName>
    </submittedName>
</protein>
<evidence type="ECO:0000313" key="3">
    <source>
        <dbReference type="EMBL" id="AVX03681.1"/>
    </source>
</evidence>
<accession>A0A2R4MCB6</accession>
<evidence type="ECO:0000313" key="4">
    <source>
        <dbReference type="Proteomes" id="UP000258927"/>
    </source>
</evidence>
<proteinExistence type="predicted"/>
<dbReference type="KEGG" id="mmyr:MXMO3_01150"/>